<dbReference type="FunFam" id="3.40.50.720:FF:000054">
    <property type="entry name" value="Enoyl-[acyl-carrier-protein] reductase [NADH]"/>
    <property type="match status" value="1"/>
</dbReference>
<dbReference type="InterPro" id="IPR036291">
    <property type="entry name" value="NAD(P)-bd_dom_sf"/>
</dbReference>
<feature type="binding site" evidence="12">
    <location>
        <position position="12"/>
    </location>
    <ligand>
        <name>NAD(+)</name>
        <dbReference type="ChEBI" id="CHEBI:57540"/>
    </ligand>
</feature>
<evidence type="ECO:0000256" key="12">
    <source>
        <dbReference type="PIRSR" id="PIRSR000094-3"/>
    </source>
</evidence>
<sequence length="260" mass="27534">MLLQGKKALILGLANNKSIAYGIAKAFRDNGAEIALTWPGEAIRKRMAPLAEELGAAFIMPCDVTDDGQIAAAASQLKETWGTFDILVVAVAYANREDLLGRYIDTSRAGFALAMDISAYSLVAVCSAFAPLMTENGSVMTLTYYGAEKVITNYNVMGVAKAALEASVRYLAYDLGERNIRINAISAGPIKTLAASGIGGFNRILNHIDKHSPLHRNVTIDDVGSTALFLASPLSSGITGQTIYVDSGYCISGTQLGDAE</sequence>
<dbReference type="CDD" id="cd05372">
    <property type="entry name" value="ENR_SDR"/>
    <property type="match status" value="1"/>
</dbReference>
<feature type="active site" description="Proton acceptor" evidence="10">
    <location>
        <position position="154"/>
    </location>
</feature>
<dbReference type="Pfam" id="PF13561">
    <property type="entry name" value="adh_short_C2"/>
    <property type="match status" value="1"/>
</dbReference>
<dbReference type="SUPFAM" id="SSF51735">
    <property type="entry name" value="NAD(P)-binding Rossmann-fold domains"/>
    <property type="match status" value="1"/>
</dbReference>
<dbReference type="InterPro" id="IPR002347">
    <property type="entry name" value="SDR_fam"/>
</dbReference>
<keyword evidence="3 9" id="KW-0444">Lipid biosynthesis</keyword>
<name>A0A212JVI1_9DELT</name>
<dbReference type="GO" id="GO:0006633">
    <property type="term" value="P:fatty acid biosynthetic process"/>
    <property type="evidence" value="ECO:0007669"/>
    <property type="project" value="UniProtKB-UniPathway"/>
</dbReference>
<dbReference type="InterPro" id="IPR014358">
    <property type="entry name" value="Enoyl-ACP_Rdtase_NADH"/>
</dbReference>
<keyword evidence="8 9" id="KW-0275">Fatty acid biosynthesis</keyword>
<comment type="similarity">
    <text evidence="2 9">Belongs to the short-chain dehydrogenases/reductases (SDR) family. FabI subfamily.</text>
</comment>
<dbReference type="PRINTS" id="PR00081">
    <property type="entry name" value="GDHRDH"/>
</dbReference>
<evidence type="ECO:0000256" key="2">
    <source>
        <dbReference type="ARBA" id="ARBA00009233"/>
    </source>
</evidence>
<keyword evidence="4" id="KW-0276">Fatty acid metabolism</keyword>
<evidence type="ECO:0000256" key="3">
    <source>
        <dbReference type="ARBA" id="ARBA00022516"/>
    </source>
</evidence>
<feature type="binding site" evidence="12">
    <location>
        <position position="161"/>
    </location>
    <ligand>
        <name>NAD(+)</name>
        <dbReference type="ChEBI" id="CHEBI:57540"/>
    </ligand>
</feature>
<keyword evidence="7" id="KW-0443">Lipid metabolism</keyword>
<proteinExistence type="inferred from homology"/>
<evidence type="ECO:0000256" key="8">
    <source>
        <dbReference type="ARBA" id="ARBA00023160"/>
    </source>
</evidence>
<evidence type="ECO:0000256" key="11">
    <source>
        <dbReference type="PIRSR" id="PIRSR000094-2"/>
    </source>
</evidence>
<dbReference type="FunFam" id="1.10.8.400:FF:000001">
    <property type="entry name" value="Enoyl-[acyl-carrier-protein] reductase [NADH]"/>
    <property type="match status" value="1"/>
</dbReference>
<gene>
    <name evidence="13" type="primary">fabI</name>
    <name evidence="13" type="ORF">KL86DPRO_20137</name>
</gene>
<comment type="catalytic activity">
    <reaction evidence="9">
        <text>a 2,3-saturated acyl-[ACP] + NAD(+) = a (2E)-enoyl-[ACP] + NADH + H(+)</text>
        <dbReference type="Rhea" id="RHEA:10240"/>
        <dbReference type="Rhea" id="RHEA-COMP:9925"/>
        <dbReference type="Rhea" id="RHEA-COMP:9926"/>
        <dbReference type="ChEBI" id="CHEBI:15378"/>
        <dbReference type="ChEBI" id="CHEBI:57540"/>
        <dbReference type="ChEBI" id="CHEBI:57945"/>
        <dbReference type="ChEBI" id="CHEBI:78784"/>
        <dbReference type="ChEBI" id="CHEBI:78785"/>
        <dbReference type="EC" id="1.3.1.9"/>
    </reaction>
</comment>
<keyword evidence="5 9" id="KW-0560">Oxidoreductase</keyword>
<keyword evidence="6 9" id="KW-0520">NAD</keyword>
<dbReference type="PANTHER" id="PTHR43159">
    <property type="entry name" value="ENOYL-[ACYL-CARRIER-PROTEIN] REDUCTASE"/>
    <property type="match status" value="1"/>
</dbReference>
<dbReference type="UniPathway" id="UPA00094"/>
<evidence type="ECO:0000256" key="7">
    <source>
        <dbReference type="ARBA" id="ARBA00023098"/>
    </source>
</evidence>
<evidence type="ECO:0000256" key="1">
    <source>
        <dbReference type="ARBA" id="ARBA00005194"/>
    </source>
</evidence>
<feature type="binding site" evidence="12">
    <location>
        <begin position="63"/>
        <end position="64"/>
    </location>
    <ligand>
        <name>NAD(+)</name>
        <dbReference type="ChEBI" id="CHEBI:57540"/>
    </ligand>
</feature>
<dbReference type="PIRSF" id="PIRSF000094">
    <property type="entry name" value="Enoyl-ACP_rdct"/>
    <property type="match status" value="1"/>
</dbReference>
<dbReference type="EC" id="1.3.1.9" evidence="9"/>
<dbReference type="AlphaFoldDB" id="A0A212JVI1"/>
<dbReference type="PANTHER" id="PTHR43159:SF2">
    <property type="entry name" value="ENOYL-[ACYL-CARRIER-PROTEIN] REDUCTASE [NADH], CHLOROPLASTIC"/>
    <property type="match status" value="1"/>
</dbReference>
<protein>
    <recommendedName>
        <fullName evidence="9">Enoyl-[acyl-carrier-protein] reductase [NADH]</fullName>
        <ecNumber evidence="9">1.3.1.9</ecNumber>
    </recommendedName>
</protein>
<evidence type="ECO:0000256" key="6">
    <source>
        <dbReference type="ARBA" id="ARBA00023027"/>
    </source>
</evidence>
<dbReference type="Gene3D" id="1.10.8.400">
    <property type="entry name" value="Enoyl acyl carrier protein reductase"/>
    <property type="match status" value="1"/>
</dbReference>
<dbReference type="Gene3D" id="3.40.50.720">
    <property type="entry name" value="NAD(P)-binding Rossmann-like Domain"/>
    <property type="match status" value="1"/>
</dbReference>
<evidence type="ECO:0000256" key="5">
    <source>
        <dbReference type="ARBA" id="ARBA00023002"/>
    </source>
</evidence>
<dbReference type="GO" id="GO:0004318">
    <property type="term" value="F:enoyl-[acyl-carrier-protein] reductase (NADH) activity"/>
    <property type="evidence" value="ECO:0007669"/>
    <property type="project" value="UniProtKB-EC"/>
</dbReference>
<feature type="binding site" evidence="12">
    <location>
        <begin position="190"/>
        <end position="194"/>
    </location>
    <ligand>
        <name>NAD(+)</name>
        <dbReference type="ChEBI" id="CHEBI:57540"/>
    </ligand>
</feature>
<feature type="binding site" evidence="12">
    <location>
        <position position="91"/>
    </location>
    <ligand>
        <name>NAD(+)</name>
        <dbReference type="ChEBI" id="CHEBI:57540"/>
    </ligand>
</feature>
<evidence type="ECO:0000256" key="4">
    <source>
        <dbReference type="ARBA" id="ARBA00022832"/>
    </source>
</evidence>
<feature type="binding site" evidence="11">
    <location>
        <position position="94"/>
    </location>
    <ligand>
        <name>substrate</name>
    </ligand>
</feature>
<comment type="pathway">
    <text evidence="1">Lipid metabolism; fatty acid biosynthesis.</text>
</comment>
<organism evidence="13">
    <name type="scientific">uncultured delta proteobacterium</name>
    <dbReference type="NCBI Taxonomy" id="34034"/>
    <lineage>
        <taxon>Bacteria</taxon>
        <taxon>Deltaproteobacteria</taxon>
        <taxon>environmental samples</taxon>
    </lineage>
</organism>
<evidence type="ECO:0000256" key="9">
    <source>
        <dbReference type="PIRNR" id="PIRNR000094"/>
    </source>
</evidence>
<evidence type="ECO:0000256" key="10">
    <source>
        <dbReference type="PIRSR" id="PIRSR000094-1"/>
    </source>
</evidence>
<accession>A0A212JVI1</accession>
<dbReference type="EMBL" id="FLUQ01000002">
    <property type="protein sequence ID" value="SBW03402.1"/>
    <property type="molecule type" value="Genomic_DNA"/>
</dbReference>
<feature type="binding site" evidence="12">
    <location>
        <begin position="18"/>
        <end position="19"/>
    </location>
    <ligand>
        <name>NAD(+)</name>
        <dbReference type="ChEBI" id="CHEBI:57540"/>
    </ligand>
</feature>
<reference evidence="13" key="1">
    <citation type="submission" date="2016-04" db="EMBL/GenBank/DDBJ databases">
        <authorList>
            <person name="Evans L.H."/>
            <person name="Alamgir A."/>
            <person name="Owens N."/>
            <person name="Weber N.D."/>
            <person name="Virtaneva K."/>
            <person name="Barbian K."/>
            <person name="Babar A."/>
            <person name="Rosenke K."/>
        </authorList>
    </citation>
    <scope>NUCLEOTIDE SEQUENCE</scope>
    <source>
        <strain evidence="13">86</strain>
    </source>
</reference>
<feature type="active site" description="Proton acceptor" evidence="10">
    <location>
        <position position="144"/>
    </location>
</feature>
<evidence type="ECO:0000313" key="13">
    <source>
        <dbReference type="EMBL" id="SBW03402.1"/>
    </source>
</evidence>